<evidence type="ECO:0000313" key="2">
    <source>
        <dbReference type="Proteomes" id="UP000473525"/>
    </source>
</evidence>
<gene>
    <name evidence="1" type="ORF">GON03_18960</name>
</gene>
<keyword evidence="2" id="KW-1185">Reference proteome</keyword>
<reference evidence="1 2" key="1">
    <citation type="submission" date="2019-12" db="EMBL/GenBank/DDBJ databases">
        <authorList>
            <person name="Huq M.A."/>
        </authorList>
    </citation>
    <scope>NUCLEOTIDE SEQUENCE [LARGE SCALE GENOMIC DNA]</scope>
    <source>
        <strain evidence="1 2">MAH-18</strain>
    </source>
</reference>
<dbReference type="AlphaFoldDB" id="A0A6L6XXX1"/>
<sequence>MHETSIAHDAGSVFADLPSKDGFTWRPHALVEKWDQEQVDWVARRTGVLVPSGDLLAAHVAPYDVAEAAGNLLTTAGLNRLTSLLIGAGGQALTNTSARLGVGNSTTAAAVGQTDLQASAGSANRQFKVMDATYPQQSNGVVTAKSTFATGEANFAWQEWCLDIGTPTVADGTTVNAVMLNRKVESLGTKVSGAWALTVTITIA</sequence>
<comment type="caution">
    <text evidence="1">The sequence shown here is derived from an EMBL/GenBank/DDBJ whole genome shotgun (WGS) entry which is preliminary data.</text>
</comment>
<protein>
    <submittedName>
        <fullName evidence="1">Uncharacterized protein</fullName>
    </submittedName>
</protein>
<organism evidence="1 2">
    <name type="scientific">Nocardioides agri</name>
    <dbReference type="NCBI Taxonomy" id="2682843"/>
    <lineage>
        <taxon>Bacteria</taxon>
        <taxon>Bacillati</taxon>
        <taxon>Actinomycetota</taxon>
        <taxon>Actinomycetes</taxon>
        <taxon>Propionibacteriales</taxon>
        <taxon>Nocardioidaceae</taxon>
        <taxon>Nocardioides</taxon>
    </lineage>
</organism>
<dbReference type="EMBL" id="WSEK01000005">
    <property type="protein sequence ID" value="MVQ51266.1"/>
    <property type="molecule type" value="Genomic_DNA"/>
</dbReference>
<accession>A0A6L6XXX1</accession>
<name>A0A6L6XXX1_9ACTN</name>
<evidence type="ECO:0000313" key="1">
    <source>
        <dbReference type="EMBL" id="MVQ51266.1"/>
    </source>
</evidence>
<dbReference type="RefSeq" id="WP_157346027.1">
    <property type="nucleotide sequence ID" value="NZ_WSEK01000005.1"/>
</dbReference>
<dbReference type="Proteomes" id="UP000473525">
    <property type="component" value="Unassembled WGS sequence"/>
</dbReference>
<proteinExistence type="predicted"/>